<name>A0ACC0UDF4_9AGAM</name>
<proteinExistence type="predicted"/>
<gene>
    <name evidence="1" type="ORF">F5148DRAFT_1148204</name>
</gene>
<evidence type="ECO:0000313" key="1">
    <source>
        <dbReference type="EMBL" id="KAI9509542.1"/>
    </source>
</evidence>
<dbReference type="Proteomes" id="UP001207468">
    <property type="component" value="Unassembled WGS sequence"/>
</dbReference>
<sequence length="107" mass="12178">MSKVQDDQHTAQPALPIMLLNLEDHLPNGQATNSTYMLLSNSEVRLMMELCKGKSLATVREQIQWRKGHVGEKVMQVLAEEVLEGLAYLHFKKVIHWDIKPSNILLS</sequence>
<organism evidence="1 2">
    <name type="scientific">Russula earlei</name>
    <dbReference type="NCBI Taxonomy" id="71964"/>
    <lineage>
        <taxon>Eukaryota</taxon>
        <taxon>Fungi</taxon>
        <taxon>Dikarya</taxon>
        <taxon>Basidiomycota</taxon>
        <taxon>Agaricomycotina</taxon>
        <taxon>Agaricomycetes</taxon>
        <taxon>Russulales</taxon>
        <taxon>Russulaceae</taxon>
        <taxon>Russula</taxon>
    </lineage>
</organism>
<dbReference type="EMBL" id="JAGFNK010000061">
    <property type="protein sequence ID" value="KAI9509542.1"/>
    <property type="molecule type" value="Genomic_DNA"/>
</dbReference>
<accession>A0ACC0UDF4</accession>
<reference evidence="1" key="1">
    <citation type="submission" date="2021-03" db="EMBL/GenBank/DDBJ databases">
        <title>Evolutionary priming and transition to the ectomycorrhizal habit in an iconic lineage of mushroom-forming fungi: is preadaptation a requirement?</title>
        <authorList>
            <consortium name="DOE Joint Genome Institute"/>
            <person name="Looney B.P."/>
            <person name="Miyauchi S."/>
            <person name="Morin E."/>
            <person name="Drula E."/>
            <person name="Courty P.E."/>
            <person name="Chicoki N."/>
            <person name="Fauchery L."/>
            <person name="Kohler A."/>
            <person name="Kuo A."/>
            <person name="LaButti K."/>
            <person name="Pangilinan J."/>
            <person name="Lipzen A."/>
            <person name="Riley R."/>
            <person name="Andreopoulos W."/>
            <person name="He G."/>
            <person name="Johnson J."/>
            <person name="Barry K.W."/>
            <person name="Grigoriev I.V."/>
            <person name="Nagy L."/>
            <person name="Hibbett D."/>
            <person name="Henrissat B."/>
            <person name="Matheny P.B."/>
            <person name="Labbe J."/>
            <person name="Martin A.F."/>
        </authorList>
    </citation>
    <scope>NUCLEOTIDE SEQUENCE</scope>
    <source>
        <strain evidence="1">BPL698</strain>
    </source>
</reference>
<evidence type="ECO:0000313" key="2">
    <source>
        <dbReference type="Proteomes" id="UP001207468"/>
    </source>
</evidence>
<keyword evidence="2" id="KW-1185">Reference proteome</keyword>
<comment type="caution">
    <text evidence="1">The sequence shown here is derived from an EMBL/GenBank/DDBJ whole genome shotgun (WGS) entry which is preliminary data.</text>
</comment>
<protein>
    <submittedName>
        <fullName evidence="1">Uncharacterized protein</fullName>
    </submittedName>
</protein>